<dbReference type="Gene3D" id="3.40.190.150">
    <property type="entry name" value="Bordetella uptake gene, domain 1"/>
    <property type="match status" value="1"/>
</dbReference>
<sequence>MNLMTRILSACTLSAVTATAAFAQNADYPNQPIKIVVPFAPGGSTDTLIRMIGPELAEKLGKTVVVENKPGASATLGAGYVARAQPDGHTLLAASAHHTIAQAVLPKLNYHIEQSLTPVGTIALVPNMVVVNSSLGVNNVDEFVALTKAHPDRYNYGSAGTGSAHHLIGEMFKMRTGAQLTHIPYNGSAPAVLGLLSGQVSVMFDTVTSALPHVQAGSTTALAATTGKRSSALPDVPTLAEAGLTGFDVGTWFGLMVPAGTDPQIVQRLNRDVMAIINDPTFQKKLLAQGIEPMSSTADEMKQRISTEVQEFGDLAAKANLKAE</sequence>
<dbReference type="EMBL" id="PDNW01000008">
    <property type="protein sequence ID" value="PLC49852.1"/>
    <property type="molecule type" value="Genomic_DNA"/>
</dbReference>
<keyword evidence="2" id="KW-0732">Signal</keyword>
<evidence type="ECO:0000256" key="1">
    <source>
        <dbReference type="ARBA" id="ARBA00006987"/>
    </source>
</evidence>
<dbReference type="SUPFAM" id="SSF53850">
    <property type="entry name" value="Periplasmic binding protein-like II"/>
    <property type="match status" value="1"/>
</dbReference>
<dbReference type="Gene3D" id="3.40.190.10">
    <property type="entry name" value="Periplasmic binding protein-like II"/>
    <property type="match status" value="1"/>
</dbReference>
<dbReference type="CDD" id="cd13578">
    <property type="entry name" value="PBP2_Bug27"/>
    <property type="match status" value="1"/>
</dbReference>
<comment type="caution">
    <text evidence="3">The sequence shown here is derived from an EMBL/GenBank/DDBJ whole genome shotgun (WGS) entry which is preliminary data.</text>
</comment>
<dbReference type="Pfam" id="PF03401">
    <property type="entry name" value="TctC"/>
    <property type="match status" value="1"/>
</dbReference>
<evidence type="ECO:0000256" key="2">
    <source>
        <dbReference type="SAM" id="SignalP"/>
    </source>
</evidence>
<accession>A0A2N4U4A6</accession>
<feature type="signal peptide" evidence="2">
    <location>
        <begin position="1"/>
        <end position="23"/>
    </location>
</feature>
<evidence type="ECO:0000313" key="4">
    <source>
        <dbReference type="Proteomes" id="UP000234190"/>
    </source>
</evidence>
<feature type="chain" id="PRO_5014930729" evidence="2">
    <location>
        <begin position="24"/>
        <end position="324"/>
    </location>
</feature>
<comment type="similarity">
    <text evidence="1">Belongs to the UPF0065 (bug) family.</text>
</comment>
<dbReference type="Proteomes" id="UP000234190">
    <property type="component" value="Unassembled WGS sequence"/>
</dbReference>
<dbReference type="OrthoDB" id="8678477at2"/>
<gene>
    <name evidence="3" type="ORF">CR159_11230</name>
</gene>
<dbReference type="InterPro" id="IPR042100">
    <property type="entry name" value="Bug_dom1"/>
</dbReference>
<dbReference type="RefSeq" id="WP_102074044.1">
    <property type="nucleotide sequence ID" value="NZ_PDNW01000008.1"/>
</dbReference>
<keyword evidence="4" id="KW-1185">Reference proteome</keyword>
<dbReference type="InterPro" id="IPR005064">
    <property type="entry name" value="BUG"/>
</dbReference>
<name>A0A2N4U4A6_9BURK</name>
<protein>
    <submittedName>
        <fullName evidence="3">MFS transporter</fullName>
    </submittedName>
</protein>
<evidence type="ECO:0000313" key="3">
    <source>
        <dbReference type="EMBL" id="PLC49852.1"/>
    </source>
</evidence>
<dbReference type="PIRSF" id="PIRSF017082">
    <property type="entry name" value="YflP"/>
    <property type="match status" value="1"/>
</dbReference>
<dbReference type="PANTHER" id="PTHR42928:SF5">
    <property type="entry name" value="BLR1237 PROTEIN"/>
    <property type="match status" value="1"/>
</dbReference>
<organism evidence="3 4">
    <name type="scientific">Pollutimonas subterranea</name>
    <dbReference type="NCBI Taxonomy" id="2045210"/>
    <lineage>
        <taxon>Bacteria</taxon>
        <taxon>Pseudomonadati</taxon>
        <taxon>Pseudomonadota</taxon>
        <taxon>Betaproteobacteria</taxon>
        <taxon>Burkholderiales</taxon>
        <taxon>Alcaligenaceae</taxon>
        <taxon>Pollutimonas</taxon>
    </lineage>
</organism>
<dbReference type="PANTHER" id="PTHR42928">
    <property type="entry name" value="TRICARBOXYLATE-BINDING PROTEIN"/>
    <property type="match status" value="1"/>
</dbReference>
<proteinExistence type="inferred from homology"/>
<reference evidence="3 4" key="1">
    <citation type="submission" date="2017-10" db="EMBL/GenBank/DDBJ databases">
        <title>Two draft genome sequences of Pusillimonas sp. strains isolated from a nitrate- and radionuclide-contaminated groundwater in Russia.</title>
        <authorList>
            <person name="Grouzdev D.S."/>
            <person name="Tourova T.P."/>
            <person name="Goeva M.A."/>
            <person name="Babich T.L."/>
            <person name="Sokolova D.S."/>
            <person name="Abdullin R."/>
            <person name="Poltaraus A.B."/>
            <person name="Toshchakov S.V."/>
            <person name="Nazina T.N."/>
        </authorList>
    </citation>
    <scope>NUCLEOTIDE SEQUENCE [LARGE SCALE GENOMIC DNA]</scope>
    <source>
        <strain evidence="3 4">JR1/69-3-13</strain>
    </source>
</reference>
<dbReference type="AlphaFoldDB" id="A0A2N4U4A6"/>